<keyword evidence="2" id="KW-1185">Reference proteome</keyword>
<sequence>MKLQDYELDYIEKWLPEASVKYKDGSQAVNLGIIITVFFKDGHLPEVRRKMVECVDRFYDQFKSYLKKTLAPKWVSITEKNYQKKRQQIIELSSEEIFSWYLGGEETDYHSPDYEILIMGKRIFNNEDNRSVIKLCFPFSLLKESGGKQRYESWIKWLCDTFNVESGYAGLSFILPYAFERMFPYEYALSQRFPGVIVDSLGTLEGGAAVLGLKGACWYTIIGNPWLNELGGQQRVEHRLSNTPEIKVLPYSNGIILKAGELPPALGEVKTEELPPLLVKVNQIVKPVRLNITRSLHFYSEYEKLQFEEESTKKWYERFDEASALLDDEKDNSSSELVRITVWSDQVAIHSGQWAATVDGTTQYIQILQGQRLPEFEDIYGVKHHACWSLLKRDDNGSVFLLSE</sequence>
<name>A0ABV2DX37_9GAMM</name>
<gene>
    <name evidence="1" type="ORF">ABXV16_07390</name>
</gene>
<dbReference type="Pfam" id="PF11876">
    <property type="entry name" value="TsiV"/>
    <property type="match status" value="1"/>
</dbReference>
<dbReference type="InterPro" id="IPR021815">
    <property type="entry name" value="TsiV"/>
</dbReference>
<dbReference type="EMBL" id="JBEWWF010000001">
    <property type="protein sequence ID" value="MET3075565.1"/>
    <property type="molecule type" value="Genomic_DNA"/>
</dbReference>
<proteinExistence type="predicted"/>
<evidence type="ECO:0000313" key="1">
    <source>
        <dbReference type="EMBL" id="MET3075565.1"/>
    </source>
</evidence>
<protein>
    <submittedName>
        <fullName evidence="1">DUF3396 domain-containing protein</fullName>
    </submittedName>
</protein>
<dbReference type="Proteomes" id="UP001548992">
    <property type="component" value="Unassembled WGS sequence"/>
</dbReference>
<organism evidence="1 2">
    <name type="scientific">Pantoea leporis</name>
    <dbReference type="NCBI Taxonomy" id="2933780"/>
    <lineage>
        <taxon>Bacteria</taxon>
        <taxon>Pseudomonadati</taxon>
        <taxon>Pseudomonadota</taxon>
        <taxon>Gammaproteobacteria</taxon>
        <taxon>Enterobacterales</taxon>
        <taxon>Erwiniaceae</taxon>
        <taxon>Pantoea</taxon>
    </lineage>
</organism>
<comment type="caution">
    <text evidence="1">The sequence shown here is derived from an EMBL/GenBank/DDBJ whole genome shotgun (WGS) entry which is preliminary data.</text>
</comment>
<accession>A0ABV2DX37</accession>
<reference evidence="1 2" key="1">
    <citation type="submission" date="2024-07" db="EMBL/GenBank/DDBJ databases">
        <title>Isolation, whole-genome sequencing, and annotation of five antibiotic-resistant bacteria from environmental samples.</title>
        <authorList>
            <person name="Bedore T."/>
            <person name="Hudson A.O."/>
            <person name="Kumar G."/>
        </authorList>
    </citation>
    <scope>NUCLEOTIDE SEQUENCE [LARGE SCALE GENOMIC DNA]</scope>
    <source>
        <strain evidence="1 2">RIT844</strain>
    </source>
</reference>
<evidence type="ECO:0000313" key="2">
    <source>
        <dbReference type="Proteomes" id="UP001548992"/>
    </source>
</evidence>
<dbReference type="RefSeq" id="WP_354466298.1">
    <property type="nucleotide sequence ID" value="NZ_JBEWWF010000001.1"/>
</dbReference>